<evidence type="ECO:0000256" key="2">
    <source>
        <dbReference type="SAM" id="Phobius"/>
    </source>
</evidence>
<sequence length="192" mass="19698">MLYFVGAGLISGAVVHHPLDPARYTKIAVIGVLVFLVATVVNEFLLAADRPALPRAILVIGASLLLSFGIGMLSGGLQHFEDFPARGALLVPLGITVSFIAFVLKDAQSSWRRIFGPVGLAVLLTAAVSFFGLRTIAAGMGTESGESGHSHGTGSAEEAGEHAEGEESPGTSSQPTAPEGTASPDAEDGHSH</sequence>
<protein>
    <submittedName>
        <fullName evidence="3">Uncharacterized protein</fullName>
    </submittedName>
</protein>
<feature type="transmembrane region" description="Helical" evidence="2">
    <location>
        <begin position="83"/>
        <end position="102"/>
    </location>
</feature>
<keyword evidence="2" id="KW-1133">Transmembrane helix</keyword>
<keyword evidence="2" id="KW-0472">Membrane</keyword>
<dbReference type="Proteomes" id="UP001550378">
    <property type="component" value="Unassembled WGS sequence"/>
</dbReference>
<gene>
    <name evidence="3" type="ORF">ABZ508_10015</name>
</gene>
<feature type="transmembrane region" description="Helical" evidence="2">
    <location>
        <begin position="114"/>
        <end position="133"/>
    </location>
</feature>
<organism evidence="3 4">
    <name type="scientific">Streptomyces lavendulocolor</name>
    <dbReference type="NCBI Taxonomy" id="67316"/>
    <lineage>
        <taxon>Bacteria</taxon>
        <taxon>Bacillati</taxon>
        <taxon>Actinomycetota</taxon>
        <taxon>Actinomycetes</taxon>
        <taxon>Kitasatosporales</taxon>
        <taxon>Streptomycetaceae</taxon>
        <taxon>Streptomyces</taxon>
    </lineage>
</organism>
<keyword evidence="2" id="KW-0812">Transmembrane</keyword>
<name>A0ABV2W3F1_9ACTN</name>
<dbReference type="RefSeq" id="WP_189906302.1">
    <property type="nucleotide sequence ID" value="NZ_JBEXZO010000027.1"/>
</dbReference>
<evidence type="ECO:0000313" key="4">
    <source>
        <dbReference type="Proteomes" id="UP001550378"/>
    </source>
</evidence>
<feature type="region of interest" description="Disordered" evidence="1">
    <location>
        <begin position="142"/>
        <end position="192"/>
    </location>
</feature>
<keyword evidence="4" id="KW-1185">Reference proteome</keyword>
<evidence type="ECO:0000313" key="3">
    <source>
        <dbReference type="EMBL" id="MEU0707691.1"/>
    </source>
</evidence>
<proteinExistence type="predicted"/>
<dbReference type="EMBL" id="JBEXZR010000006">
    <property type="protein sequence ID" value="MEU0707691.1"/>
    <property type="molecule type" value="Genomic_DNA"/>
</dbReference>
<reference evidence="3 4" key="1">
    <citation type="submission" date="2024-06" db="EMBL/GenBank/DDBJ databases">
        <title>The Natural Products Discovery Center: Release of the First 8490 Sequenced Strains for Exploring Actinobacteria Biosynthetic Diversity.</title>
        <authorList>
            <person name="Kalkreuter E."/>
            <person name="Kautsar S.A."/>
            <person name="Yang D."/>
            <person name="Bader C.D."/>
            <person name="Teijaro C.N."/>
            <person name="Fluegel L."/>
            <person name="Davis C.M."/>
            <person name="Simpson J.R."/>
            <person name="Lauterbach L."/>
            <person name="Steele A.D."/>
            <person name="Gui C."/>
            <person name="Meng S."/>
            <person name="Li G."/>
            <person name="Viehrig K."/>
            <person name="Ye F."/>
            <person name="Su P."/>
            <person name="Kiefer A.F."/>
            <person name="Nichols A."/>
            <person name="Cepeda A.J."/>
            <person name="Yan W."/>
            <person name="Fan B."/>
            <person name="Jiang Y."/>
            <person name="Adhikari A."/>
            <person name="Zheng C.-J."/>
            <person name="Schuster L."/>
            <person name="Cowan T.M."/>
            <person name="Smanski M.J."/>
            <person name="Chevrette M.G."/>
            <person name="De Carvalho L.P.S."/>
            <person name="Shen B."/>
        </authorList>
    </citation>
    <scope>NUCLEOTIDE SEQUENCE [LARGE SCALE GENOMIC DNA]</scope>
    <source>
        <strain evidence="3 4">NPDC006337</strain>
    </source>
</reference>
<feature type="transmembrane region" description="Helical" evidence="2">
    <location>
        <begin position="27"/>
        <end position="45"/>
    </location>
</feature>
<evidence type="ECO:0000256" key="1">
    <source>
        <dbReference type="SAM" id="MobiDB-lite"/>
    </source>
</evidence>
<accession>A0ABV2W3F1</accession>
<feature type="transmembrane region" description="Helical" evidence="2">
    <location>
        <begin position="57"/>
        <end position="77"/>
    </location>
</feature>
<feature type="compositionally biased region" description="Low complexity" evidence="1">
    <location>
        <begin position="142"/>
        <end position="157"/>
    </location>
</feature>
<comment type="caution">
    <text evidence="3">The sequence shown here is derived from an EMBL/GenBank/DDBJ whole genome shotgun (WGS) entry which is preliminary data.</text>
</comment>